<evidence type="ECO:0000259" key="1">
    <source>
        <dbReference type="Pfam" id="PF07510"/>
    </source>
</evidence>
<dbReference type="PANTHER" id="PTHR24094:SF15">
    <property type="entry name" value="AMP-DEPENDENT SYNTHETASE_LIGASE DOMAIN-CONTAINING PROTEIN-RELATED"/>
    <property type="match status" value="1"/>
</dbReference>
<dbReference type="EMBL" id="AP027732">
    <property type="protein sequence ID" value="BDZ50370.1"/>
    <property type="molecule type" value="Genomic_DNA"/>
</dbReference>
<proteinExistence type="predicted"/>
<sequence>MILIFGALAASRNLAGFGTDSAFDPPGSSRTVAAPTAPVAVATAPVAAAAARAALAGLETKPWASAAGYDRVGDFGDAWDDVDRNGCDTRNDILARDLQGIRRAANCKVLSGTLVSPYSGARVDFVKGERTSELVQIDHVVALADSWRTGAQQLSRAQRILLANDPLELLAVDGASNDRKGSQDAAYWLPESTGYHCAYVTRQIQVKAKYHLWVTGSERAAMARVLASCP</sequence>
<reference evidence="3" key="1">
    <citation type="journal article" date="2019" name="Int. J. Syst. Evol. Microbiol.">
        <title>The Global Catalogue of Microorganisms (GCM) 10K type strain sequencing project: providing services to taxonomists for standard genome sequencing and annotation.</title>
        <authorList>
            <consortium name="The Broad Institute Genomics Platform"/>
            <consortium name="The Broad Institute Genome Sequencing Center for Infectious Disease"/>
            <person name="Wu L."/>
            <person name="Ma J."/>
        </authorList>
    </citation>
    <scope>NUCLEOTIDE SEQUENCE [LARGE SCALE GENOMIC DNA]</scope>
    <source>
        <strain evidence="3">NBRC 108728</strain>
    </source>
</reference>
<organism evidence="2 3">
    <name type="scientific">Frondihabitans sucicola</name>
    <dbReference type="NCBI Taxonomy" id="1268041"/>
    <lineage>
        <taxon>Bacteria</taxon>
        <taxon>Bacillati</taxon>
        <taxon>Actinomycetota</taxon>
        <taxon>Actinomycetes</taxon>
        <taxon>Micrococcales</taxon>
        <taxon>Microbacteriaceae</taxon>
        <taxon>Frondihabitans</taxon>
    </lineage>
</organism>
<evidence type="ECO:0000313" key="2">
    <source>
        <dbReference type="EMBL" id="BDZ50370.1"/>
    </source>
</evidence>
<dbReference type="Pfam" id="PF07510">
    <property type="entry name" value="GmrSD_C"/>
    <property type="match status" value="1"/>
</dbReference>
<dbReference type="PANTHER" id="PTHR24094">
    <property type="entry name" value="SECRETED PROTEIN"/>
    <property type="match status" value="1"/>
</dbReference>
<gene>
    <name evidence="2" type="ORF">GCM10025867_26110</name>
</gene>
<evidence type="ECO:0000313" key="3">
    <source>
        <dbReference type="Proteomes" id="UP001321486"/>
    </source>
</evidence>
<feature type="domain" description="GmrSD restriction endonucleases C-terminal" evidence="1">
    <location>
        <begin position="89"/>
        <end position="225"/>
    </location>
</feature>
<name>A0ABN6Y3B4_9MICO</name>
<dbReference type="Proteomes" id="UP001321486">
    <property type="component" value="Chromosome"/>
</dbReference>
<keyword evidence="3" id="KW-1185">Reference proteome</keyword>
<protein>
    <recommendedName>
        <fullName evidence="1">GmrSD restriction endonucleases C-terminal domain-containing protein</fullName>
    </recommendedName>
</protein>
<accession>A0ABN6Y3B4</accession>
<dbReference type="InterPro" id="IPR011089">
    <property type="entry name" value="GmrSD_C"/>
</dbReference>